<accession>A0A5B0KLU9</accession>
<dbReference type="PROSITE" id="PS01071">
    <property type="entry name" value="GRPE"/>
    <property type="match status" value="1"/>
</dbReference>
<dbReference type="GO" id="GO:0051087">
    <property type="term" value="F:protein-folding chaperone binding"/>
    <property type="evidence" value="ECO:0007669"/>
    <property type="project" value="InterPro"/>
</dbReference>
<keyword evidence="2 4" id="KW-0346">Stress response</keyword>
<dbReference type="InterPro" id="IPR013805">
    <property type="entry name" value="GrpE_CC"/>
</dbReference>
<evidence type="ECO:0000256" key="7">
    <source>
        <dbReference type="SAM" id="MobiDB-lite"/>
    </source>
</evidence>
<dbReference type="InterPro" id="IPR009012">
    <property type="entry name" value="GrpE_head"/>
</dbReference>
<dbReference type="HAMAP" id="MF_01151">
    <property type="entry name" value="GrpE"/>
    <property type="match status" value="1"/>
</dbReference>
<sequence length="233" mass="25268">MNPDPRRTDPMPDEPPVDRVDEASAESFPASDPPAWTPVRGERGAIPEAEDTGKNSDGNAGGGDDAVPSGEGEVSHLKDRLLRALAEQENMRRRAERDREEAVRFAASGFARDLLPSADNLRRAIESVPMEFAAAEMWVQNLMAGLVATEKALLDAFEKHGILRIDPVPGEPFDPHRHQAMFEVGNSGLPAGTVAQVLQPGYAQHERLLRPALVGVAGTAPRHPINAPDWREA</sequence>
<dbReference type="Proteomes" id="UP000325333">
    <property type="component" value="Unassembled WGS sequence"/>
</dbReference>
<dbReference type="PANTHER" id="PTHR21237:SF23">
    <property type="entry name" value="GRPE PROTEIN HOMOLOG, MITOCHONDRIAL"/>
    <property type="match status" value="1"/>
</dbReference>
<evidence type="ECO:0000256" key="1">
    <source>
        <dbReference type="ARBA" id="ARBA00009054"/>
    </source>
</evidence>
<name>A0A5B0KLU9_9PROT</name>
<comment type="similarity">
    <text evidence="1 4 6">Belongs to the GrpE family.</text>
</comment>
<comment type="subunit">
    <text evidence="4">Homodimer.</text>
</comment>
<dbReference type="SUPFAM" id="SSF58014">
    <property type="entry name" value="Coiled-coil domain of nucleotide exchange factor GrpE"/>
    <property type="match status" value="1"/>
</dbReference>
<evidence type="ECO:0000256" key="4">
    <source>
        <dbReference type="HAMAP-Rule" id="MF_01151"/>
    </source>
</evidence>
<dbReference type="GO" id="GO:0042803">
    <property type="term" value="F:protein homodimerization activity"/>
    <property type="evidence" value="ECO:0007669"/>
    <property type="project" value="InterPro"/>
</dbReference>
<dbReference type="GO" id="GO:0000774">
    <property type="term" value="F:adenyl-nucleotide exchange factor activity"/>
    <property type="evidence" value="ECO:0007669"/>
    <property type="project" value="InterPro"/>
</dbReference>
<evidence type="ECO:0000313" key="8">
    <source>
        <dbReference type="EMBL" id="KAA1052975.1"/>
    </source>
</evidence>
<dbReference type="GO" id="GO:0051082">
    <property type="term" value="F:unfolded protein binding"/>
    <property type="evidence" value="ECO:0007669"/>
    <property type="project" value="TreeGrafter"/>
</dbReference>
<feature type="compositionally biased region" description="Basic and acidic residues" evidence="7">
    <location>
        <begin position="1"/>
        <end position="22"/>
    </location>
</feature>
<organism evidence="8 9">
    <name type="scientific">Azospirillum argentinense</name>
    <dbReference type="NCBI Taxonomy" id="2970906"/>
    <lineage>
        <taxon>Bacteria</taxon>
        <taxon>Pseudomonadati</taxon>
        <taxon>Pseudomonadota</taxon>
        <taxon>Alphaproteobacteria</taxon>
        <taxon>Rhodospirillales</taxon>
        <taxon>Azospirillaceae</taxon>
        <taxon>Azospirillum</taxon>
    </lineage>
</organism>
<keyword evidence="4" id="KW-0963">Cytoplasm</keyword>
<gene>
    <name evidence="4" type="primary">grpE</name>
    <name evidence="8" type="ORF">FH063_003171</name>
</gene>
<dbReference type="InterPro" id="IPR000740">
    <property type="entry name" value="GrpE"/>
</dbReference>
<comment type="subcellular location">
    <subcellularLocation>
        <location evidence="4">Cytoplasm</location>
    </subcellularLocation>
</comment>
<reference evidence="8 9" key="1">
    <citation type="submission" date="2019-07" db="EMBL/GenBank/DDBJ databases">
        <title>Genome sequencing of the stress-tolerant strain Azospirillum brasilense Az19.</title>
        <authorList>
            <person name="Maroniche G.A."/>
            <person name="Garcia J.E."/>
            <person name="Pagnussat L."/>
            <person name="Amenta M."/>
            <person name="Creus C.M."/>
        </authorList>
    </citation>
    <scope>NUCLEOTIDE SEQUENCE [LARGE SCALE GENOMIC DNA]</scope>
    <source>
        <strain evidence="8 9">Az19</strain>
    </source>
</reference>
<feature type="region of interest" description="Disordered" evidence="7">
    <location>
        <begin position="1"/>
        <end position="76"/>
    </location>
</feature>
<proteinExistence type="inferred from homology"/>
<dbReference type="PANTHER" id="PTHR21237">
    <property type="entry name" value="GRPE PROTEIN"/>
    <property type="match status" value="1"/>
</dbReference>
<dbReference type="Pfam" id="PF01025">
    <property type="entry name" value="GrpE"/>
    <property type="match status" value="1"/>
</dbReference>
<comment type="caution">
    <text evidence="8">The sequence shown here is derived from an EMBL/GenBank/DDBJ whole genome shotgun (WGS) entry which is preliminary data.</text>
</comment>
<evidence type="ECO:0000256" key="5">
    <source>
        <dbReference type="RuleBase" id="RU000639"/>
    </source>
</evidence>
<keyword evidence="3 4" id="KW-0143">Chaperone</keyword>
<protein>
    <recommendedName>
        <fullName evidence="4 5">Protein GrpE</fullName>
    </recommendedName>
    <alternativeName>
        <fullName evidence="4">HSP-70 cofactor</fullName>
    </alternativeName>
</protein>
<dbReference type="GO" id="GO:0005737">
    <property type="term" value="C:cytoplasm"/>
    <property type="evidence" value="ECO:0007669"/>
    <property type="project" value="UniProtKB-SubCell"/>
</dbReference>
<dbReference type="GO" id="GO:0006457">
    <property type="term" value="P:protein folding"/>
    <property type="evidence" value="ECO:0007669"/>
    <property type="project" value="InterPro"/>
</dbReference>
<dbReference type="AlphaFoldDB" id="A0A5B0KLU9"/>
<evidence type="ECO:0000256" key="3">
    <source>
        <dbReference type="ARBA" id="ARBA00023186"/>
    </source>
</evidence>
<dbReference type="Gene3D" id="2.30.22.10">
    <property type="entry name" value="Head domain of nucleotide exchange factor GrpE"/>
    <property type="match status" value="1"/>
</dbReference>
<comment type="function">
    <text evidence="4 5">Participates actively in the response to hyperosmotic and heat shock by preventing the aggregation of stress-denatured proteins, in association with DnaK and GrpE. It is the nucleotide exchange factor for DnaK and may function as a thermosensor. Unfolded proteins bind initially to DnaJ; upon interaction with the DnaJ-bound protein, DnaK hydrolyzes its bound ATP, resulting in the formation of a stable complex. GrpE releases ADP from DnaK; ATP binding to DnaK triggers the release of the substrate protein, thus completing the reaction cycle. Several rounds of ATP-dependent interactions between DnaJ, DnaK and GrpE are required for fully efficient folding.</text>
</comment>
<evidence type="ECO:0000313" key="9">
    <source>
        <dbReference type="Proteomes" id="UP000325333"/>
    </source>
</evidence>
<evidence type="ECO:0000256" key="6">
    <source>
        <dbReference type="RuleBase" id="RU004478"/>
    </source>
</evidence>
<dbReference type="SUPFAM" id="SSF51064">
    <property type="entry name" value="Head domain of nucleotide exchange factor GrpE"/>
    <property type="match status" value="1"/>
</dbReference>
<dbReference type="EMBL" id="VEWN01000018">
    <property type="protein sequence ID" value="KAA1052975.1"/>
    <property type="molecule type" value="Genomic_DNA"/>
</dbReference>
<dbReference type="CDD" id="cd00446">
    <property type="entry name" value="GrpE"/>
    <property type="match status" value="1"/>
</dbReference>
<dbReference type="Gene3D" id="3.90.20.20">
    <property type="match status" value="1"/>
</dbReference>
<dbReference type="PRINTS" id="PR00773">
    <property type="entry name" value="GRPEPROTEIN"/>
</dbReference>
<evidence type="ECO:0000256" key="2">
    <source>
        <dbReference type="ARBA" id="ARBA00023016"/>
    </source>
</evidence>